<dbReference type="Gene3D" id="3.30.160.140">
    <property type="entry name" value="Shew3726-like"/>
    <property type="match status" value="1"/>
</dbReference>
<dbReference type="InterPro" id="IPR009962">
    <property type="entry name" value="DUF1488"/>
</dbReference>
<gene>
    <name evidence="1" type="ordered locus">Dd703_0445</name>
</gene>
<keyword evidence="2" id="KW-1185">Reference proteome</keyword>
<organism evidence="1 2">
    <name type="scientific">Musicola paradisiaca (strain Ech703)</name>
    <name type="common">Dickeya paradisiaca</name>
    <name type="synonym">Dickeya dadantii</name>
    <dbReference type="NCBI Taxonomy" id="579405"/>
    <lineage>
        <taxon>Bacteria</taxon>
        <taxon>Pseudomonadati</taxon>
        <taxon>Pseudomonadota</taxon>
        <taxon>Gammaproteobacteria</taxon>
        <taxon>Enterobacterales</taxon>
        <taxon>Pectobacteriaceae</taxon>
        <taxon>Musicola</taxon>
    </lineage>
</organism>
<dbReference type="Pfam" id="PF07369">
    <property type="entry name" value="DUF1488"/>
    <property type="match status" value="1"/>
</dbReference>
<dbReference type="AlphaFoldDB" id="C6C8N6"/>
<dbReference type="KEGG" id="dda:Dd703_0445"/>
<evidence type="ECO:0000313" key="1">
    <source>
        <dbReference type="EMBL" id="ACS84257.1"/>
    </source>
</evidence>
<evidence type="ECO:0000313" key="2">
    <source>
        <dbReference type="Proteomes" id="UP000002734"/>
    </source>
</evidence>
<dbReference type="STRING" id="579405.Dd703_0445"/>
<sequence length="85" mass="10149">MNQTIHFPDRDEWDEASDSVIFPVLINGFQAQCVMYASGLKARYGGEYAEQWIALFREHRWEIEELFERQILNEQDDETGRFVVY</sequence>
<dbReference type="InterPro" id="IPR036692">
    <property type="entry name" value="Shew3726-like_sf"/>
</dbReference>
<evidence type="ECO:0008006" key="3">
    <source>
        <dbReference type="Google" id="ProtNLM"/>
    </source>
</evidence>
<name>C6C8N6_MUSP7</name>
<dbReference type="Proteomes" id="UP000002734">
    <property type="component" value="Chromosome"/>
</dbReference>
<dbReference type="EMBL" id="CP001654">
    <property type="protein sequence ID" value="ACS84257.1"/>
    <property type="molecule type" value="Genomic_DNA"/>
</dbReference>
<accession>C6C8N6</accession>
<reference evidence="1" key="1">
    <citation type="submission" date="2009-06" db="EMBL/GenBank/DDBJ databases">
        <title>Complete sequence of Dickeya dadantii Ech703.</title>
        <authorList>
            <consortium name="US DOE Joint Genome Institute"/>
            <person name="Lucas S."/>
            <person name="Copeland A."/>
            <person name="Lapidus A."/>
            <person name="Glavina del Rio T."/>
            <person name="Dalin E."/>
            <person name="Tice H."/>
            <person name="Bruce D."/>
            <person name="Goodwin L."/>
            <person name="Pitluck S."/>
            <person name="Chertkov O."/>
            <person name="Brettin T."/>
            <person name="Detter J.C."/>
            <person name="Han C."/>
            <person name="Larimer F."/>
            <person name="Land M."/>
            <person name="Hauser L."/>
            <person name="Kyrpides N."/>
            <person name="Mikhailova N."/>
            <person name="Balakrishnan V."/>
            <person name="Glasner J."/>
            <person name="Perna N.T."/>
        </authorList>
    </citation>
    <scope>NUCLEOTIDE SEQUENCE [LARGE SCALE GENOMIC DNA]</scope>
    <source>
        <strain evidence="1">Ech703</strain>
    </source>
</reference>
<dbReference type="SUPFAM" id="SSF160272">
    <property type="entry name" value="Shew3726-like"/>
    <property type="match status" value="1"/>
</dbReference>
<dbReference type="eggNOG" id="ENOG50331AY">
    <property type="taxonomic scope" value="Bacteria"/>
</dbReference>
<dbReference type="RefSeq" id="WP_012764076.1">
    <property type="nucleotide sequence ID" value="NC_012880.1"/>
</dbReference>
<dbReference type="HOGENOM" id="CLU_190004_1_0_6"/>
<protein>
    <recommendedName>
        <fullName evidence="3">DUF1488 domain-containing protein</fullName>
    </recommendedName>
</protein>
<proteinExistence type="predicted"/>